<evidence type="ECO:0000313" key="3">
    <source>
        <dbReference type="Proteomes" id="UP000266188"/>
    </source>
</evidence>
<dbReference type="EMBL" id="MVGC01000496">
    <property type="protein sequence ID" value="RJE18768.1"/>
    <property type="molecule type" value="Genomic_DNA"/>
</dbReference>
<proteinExistence type="predicted"/>
<comment type="caution">
    <text evidence="2">The sequence shown here is derived from an EMBL/GenBank/DDBJ whole genome shotgun (WGS) entry which is preliminary data.</text>
</comment>
<dbReference type="Gene3D" id="3.90.1200.10">
    <property type="match status" value="1"/>
</dbReference>
<evidence type="ECO:0000259" key="1">
    <source>
        <dbReference type="PROSITE" id="PS50404"/>
    </source>
</evidence>
<gene>
    <name evidence="2" type="ORF">PHISCL_08898</name>
</gene>
<sequence length="168" mass="19115">MSDTTQEPYVLCHDLFSSCSLMVRLAIAVSKTAQQGHPVQFVERQFDIQHKDEIDGFYMCKENPTSQVPALIHPTLLVQPPTNSLDITFHLFDVYPNLCPPQFAEQIVTFLKKLHQINLSTLVFHNNPSARERVYEASRRKLLDPAISAELRGRLEKKLAAYVAPILL</sequence>
<protein>
    <recommendedName>
        <fullName evidence="1">GST N-terminal domain-containing protein</fullName>
    </recommendedName>
</protein>
<keyword evidence="3" id="KW-1185">Reference proteome</keyword>
<feature type="domain" description="GST N-terminal" evidence="1">
    <location>
        <begin position="7"/>
        <end position="99"/>
    </location>
</feature>
<dbReference type="SUPFAM" id="SSF52833">
    <property type="entry name" value="Thioredoxin-like"/>
    <property type="match status" value="1"/>
</dbReference>
<reference evidence="3" key="1">
    <citation type="submission" date="2017-02" db="EMBL/GenBank/DDBJ databases">
        <authorList>
            <person name="Tafer H."/>
            <person name="Lopandic K."/>
        </authorList>
    </citation>
    <scope>NUCLEOTIDE SEQUENCE [LARGE SCALE GENOMIC DNA]</scope>
    <source>
        <strain evidence="3">CBS 366.77</strain>
    </source>
</reference>
<accession>A0A3A2Z6N6</accession>
<dbReference type="Gene3D" id="3.40.30.10">
    <property type="entry name" value="Glutaredoxin"/>
    <property type="match status" value="1"/>
</dbReference>
<dbReference type="InterPro" id="IPR036249">
    <property type="entry name" value="Thioredoxin-like_sf"/>
</dbReference>
<name>A0A3A2Z6N6_9EURO</name>
<dbReference type="AlphaFoldDB" id="A0A3A2Z6N6"/>
<dbReference type="Proteomes" id="UP000266188">
    <property type="component" value="Unassembled WGS sequence"/>
</dbReference>
<organism evidence="2 3">
    <name type="scientific">Aspergillus sclerotialis</name>
    <dbReference type="NCBI Taxonomy" id="2070753"/>
    <lineage>
        <taxon>Eukaryota</taxon>
        <taxon>Fungi</taxon>
        <taxon>Dikarya</taxon>
        <taxon>Ascomycota</taxon>
        <taxon>Pezizomycotina</taxon>
        <taxon>Eurotiomycetes</taxon>
        <taxon>Eurotiomycetidae</taxon>
        <taxon>Eurotiales</taxon>
        <taxon>Aspergillaceae</taxon>
        <taxon>Aspergillus</taxon>
        <taxon>Aspergillus subgen. Polypaecilum</taxon>
    </lineage>
</organism>
<dbReference type="InterPro" id="IPR004045">
    <property type="entry name" value="Glutathione_S-Trfase_N"/>
</dbReference>
<dbReference type="PROSITE" id="PS50404">
    <property type="entry name" value="GST_NTER"/>
    <property type="match status" value="1"/>
</dbReference>
<evidence type="ECO:0000313" key="2">
    <source>
        <dbReference type="EMBL" id="RJE18768.1"/>
    </source>
</evidence>
<dbReference type="OrthoDB" id="412788at2759"/>